<keyword evidence="4" id="KW-0408">Iron</keyword>
<feature type="domain" description="B12-binding" evidence="6">
    <location>
        <begin position="1"/>
        <end position="134"/>
    </location>
</feature>
<evidence type="ECO:0000259" key="6">
    <source>
        <dbReference type="PROSITE" id="PS51332"/>
    </source>
</evidence>
<dbReference type="SUPFAM" id="SSF52242">
    <property type="entry name" value="Cobalamin (vitamin B12)-binding domain"/>
    <property type="match status" value="1"/>
</dbReference>
<evidence type="ECO:0000256" key="5">
    <source>
        <dbReference type="ARBA" id="ARBA00023014"/>
    </source>
</evidence>
<dbReference type="CDD" id="cd02068">
    <property type="entry name" value="radical_SAM_B12_BD"/>
    <property type="match status" value="1"/>
</dbReference>
<evidence type="ECO:0000256" key="1">
    <source>
        <dbReference type="ARBA" id="ARBA00001966"/>
    </source>
</evidence>
<dbReference type="InterPro" id="IPR051198">
    <property type="entry name" value="BchE-like"/>
</dbReference>
<dbReference type="EMBL" id="JACJLA010000005">
    <property type="protein sequence ID" value="MBM6912443.1"/>
    <property type="molecule type" value="Genomic_DNA"/>
</dbReference>
<proteinExistence type="predicted"/>
<dbReference type="Pfam" id="PF13311">
    <property type="entry name" value="DUF4080"/>
    <property type="match status" value="1"/>
</dbReference>
<reference evidence="8 9" key="1">
    <citation type="journal article" date="2021" name="Sci. Rep.">
        <title>The distribution of antibiotic resistance genes in chicken gut microbiota commensals.</title>
        <authorList>
            <person name="Juricova H."/>
            <person name="Matiasovicova J."/>
            <person name="Kubasova T."/>
            <person name="Cejkova D."/>
            <person name="Rychlik I."/>
        </authorList>
    </citation>
    <scope>NUCLEOTIDE SEQUENCE [LARGE SCALE GENOMIC DNA]</scope>
    <source>
        <strain evidence="8 9">An537</strain>
    </source>
</reference>
<dbReference type="PROSITE" id="PS51918">
    <property type="entry name" value="RADICAL_SAM"/>
    <property type="match status" value="1"/>
</dbReference>
<dbReference type="InterPro" id="IPR007197">
    <property type="entry name" value="rSAM"/>
</dbReference>
<dbReference type="SFLD" id="SFLDS00029">
    <property type="entry name" value="Radical_SAM"/>
    <property type="match status" value="1"/>
</dbReference>
<evidence type="ECO:0000256" key="3">
    <source>
        <dbReference type="ARBA" id="ARBA00022723"/>
    </source>
</evidence>
<evidence type="ECO:0000256" key="2">
    <source>
        <dbReference type="ARBA" id="ARBA00022691"/>
    </source>
</evidence>
<dbReference type="Proteomes" id="UP000707138">
    <property type="component" value="Unassembled WGS sequence"/>
</dbReference>
<accession>A0ABS2GH23</accession>
<dbReference type="Gene3D" id="3.40.50.280">
    <property type="entry name" value="Cobalamin-binding domain"/>
    <property type="match status" value="1"/>
</dbReference>
<dbReference type="PANTHER" id="PTHR43409:SF16">
    <property type="entry name" value="SLR0320 PROTEIN"/>
    <property type="match status" value="1"/>
</dbReference>
<dbReference type="InterPro" id="IPR006638">
    <property type="entry name" value="Elp3/MiaA/NifB-like_rSAM"/>
</dbReference>
<evidence type="ECO:0000259" key="7">
    <source>
        <dbReference type="PROSITE" id="PS51918"/>
    </source>
</evidence>
<comment type="caution">
    <text evidence="8">The sequence shown here is derived from an EMBL/GenBank/DDBJ whole genome shotgun (WGS) entry which is preliminary data.</text>
</comment>
<gene>
    <name evidence="8" type="ORF">H6A01_03740</name>
</gene>
<dbReference type="SFLD" id="SFLDG01082">
    <property type="entry name" value="B12-binding_domain_containing"/>
    <property type="match status" value="1"/>
</dbReference>
<evidence type="ECO:0000313" key="9">
    <source>
        <dbReference type="Proteomes" id="UP000707138"/>
    </source>
</evidence>
<organism evidence="8 9">
    <name type="scientific">Veillonella magna</name>
    <dbReference type="NCBI Taxonomy" id="464322"/>
    <lineage>
        <taxon>Bacteria</taxon>
        <taxon>Bacillati</taxon>
        <taxon>Bacillota</taxon>
        <taxon>Negativicutes</taxon>
        <taxon>Veillonellales</taxon>
        <taxon>Veillonellaceae</taxon>
        <taxon>Veillonella</taxon>
    </lineage>
</organism>
<name>A0ABS2GH23_9FIRM</name>
<dbReference type="Pfam" id="PF02310">
    <property type="entry name" value="B12-binding"/>
    <property type="match status" value="1"/>
</dbReference>
<keyword evidence="9" id="KW-1185">Reference proteome</keyword>
<dbReference type="InterPro" id="IPR023404">
    <property type="entry name" value="rSAM_horseshoe"/>
</dbReference>
<evidence type="ECO:0000313" key="8">
    <source>
        <dbReference type="EMBL" id="MBM6912443.1"/>
    </source>
</evidence>
<dbReference type="Gene3D" id="3.80.30.20">
    <property type="entry name" value="tm_1862 like domain"/>
    <property type="match status" value="1"/>
</dbReference>
<dbReference type="PROSITE" id="PS51332">
    <property type="entry name" value="B12_BINDING"/>
    <property type="match status" value="1"/>
</dbReference>
<dbReference type="SUPFAM" id="SSF102114">
    <property type="entry name" value="Radical SAM enzymes"/>
    <property type="match status" value="1"/>
</dbReference>
<comment type="cofactor">
    <cofactor evidence="1">
        <name>[4Fe-4S] cluster</name>
        <dbReference type="ChEBI" id="CHEBI:49883"/>
    </cofactor>
</comment>
<dbReference type="SMART" id="SM00729">
    <property type="entry name" value="Elp3"/>
    <property type="match status" value="1"/>
</dbReference>
<keyword evidence="2" id="KW-0949">S-adenosyl-L-methionine</keyword>
<dbReference type="RefSeq" id="WP_205087605.1">
    <property type="nucleotide sequence ID" value="NZ_JACJLA010000005.1"/>
</dbReference>
<keyword evidence="3" id="KW-0479">Metal-binding</keyword>
<dbReference type="Pfam" id="PF04055">
    <property type="entry name" value="Radical_SAM"/>
    <property type="match status" value="1"/>
</dbReference>
<dbReference type="InterPro" id="IPR034466">
    <property type="entry name" value="Methyltransferase_Class_B"/>
</dbReference>
<keyword evidence="5" id="KW-0411">Iron-sulfur</keyword>
<dbReference type="InterPro" id="IPR036724">
    <property type="entry name" value="Cobalamin-bd_sf"/>
</dbReference>
<dbReference type="InterPro" id="IPR025288">
    <property type="entry name" value="DUF4080"/>
</dbReference>
<feature type="domain" description="Radical SAM core" evidence="7">
    <location>
        <begin position="176"/>
        <end position="398"/>
    </location>
</feature>
<evidence type="ECO:0000256" key="4">
    <source>
        <dbReference type="ARBA" id="ARBA00023004"/>
    </source>
</evidence>
<dbReference type="PANTHER" id="PTHR43409">
    <property type="entry name" value="ANAEROBIC MAGNESIUM-PROTOPORPHYRIN IX MONOMETHYL ESTER CYCLASE-RELATED"/>
    <property type="match status" value="1"/>
</dbReference>
<dbReference type="SFLD" id="SFLDG01123">
    <property type="entry name" value="methyltransferase_(Class_B)"/>
    <property type="match status" value="1"/>
</dbReference>
<dbReference type="InterPro" id="IPR006158">
    <property type="entry name" value="Cobalamin-bd"/>
</dbReference>
<sequence>MNILLTTLNAKYIHSSLALRYLRAYGRTKGQAYDIVEYTINMPVLSILADITEYRPDVVGFACYIWNIDMTLHVASLIKEVAPKTRIVLGGPEVSYTAETVMAEHPYVDYIVQGEGEEAFTALTQALQDGRTAEDITIVGVLGRTEDGRLVGSRDIAEVADLSTIPFPYDESDMNELTHKIMYYESSRGCPFSCQYCLSGNRNTVRFFPLQRTLQELQWFVDHEVKQIKFVDRTFNCAPHHHIPIMEWIHAADTATNFHLEMEAVLMGDREVELLSTAPKGRMQIEVGVQSTHEPTLAAICRHNDWSHIQSVIRPIIAAGRTHVHMDLIIGLPHEDYERFGQSFDDLFSLQPHALQLGFLKLLRGSGVSRMDAYDYRYDPKAPYEVLATHVLPYENIRFLKHFEDVFERFYNSERLRRTFTYVGQAILQRGESAFRYFEDMTREWLAAGNDKRKLNDRDQLAFLHNFFKKRHDTIAMELLGVDTLYAYKGRLRDEAIGLPPPRKEALKASEAFWRDEASVRRYIPEYSFNEWRRIRHTYAEVTLQRETAKILGVDSTTPTVMLIIDVEERVAPFVRPEVS</sequence>
<dbReference type="InterPro" id="IPR058240">
    <property type="entry name" value="rSAM_sf"/>
</dbReference>
<protein>
    <submittedName>
        <fullName evidence="8">B12-binding domain-containing radical SAM protein</fullName>
    </submittedName>
</protein>